<dbReference type="PANTHER" id="PTHR33545:SF9">
    <property type="entry name" value="UPF0750 MEMBRANE PROTEIN YITE"/>
    <property type="match status" value="1"/>
</dbReference>
<dbReference type="HOGENOM" id="CLU_063199_1_1_0"/>
<dbReference type="Pfam" id="PF02588">
    <property type="entry name" value="YitT_membrane"/>
    <property type="match status" value="1"/>
</dbReference>
<evidence type="ECO:0000256" key="4">
    <source>
        <dbReference type="ARBA" id="ARBA00022989"/>
    </source>
</evidence>
<evidence type="ECO:0000256" key="6">
    <source>
        <dbReference type="SAM" id="Phobius"/>
    </source>
</evidence>
<dbReference type="eggNOG" id="COG1284">
    <property type="taxonomic scope" value="Bacteria"/>
</dbReference>
<feature type="transmembrane region" description="Helical" evidence="6">
    <location>
        <begin position="115"/>
        <end position="136"/>
    </location>
</feature>
<feature type="transmembrane region" description="Helical" evidence="6">
    <location>
        <begin position="183"/>
        <end position="200"/>
    </location>
</feature>
<dbReference type="PANTHER" id="PTHR33545">
    <property type="entry name" value="UPF0750 MEMBRANE PROTEIN YITT-RELATED"/>
    <property type="match status" value="1"/>
</dbReference>
<comment type="caution">
    <text evidence="8">The sequence shown here is derived from an EMBL/GenBank/DDBJ whole genome shotgun (WGS) entry which is preliminary data.</text>
</comment>
<sequence length="290" mass="32295">MKDIFMKTKTIFTLIKEYFLIGLGTFILAFGLHFFFFQNKIASGGVTGLALVINNIFHISTGLFVAVSNFILFTLAFIVISGQFGIKSIYATVILSVFLSYFEKFYPNYALTHDLILATIFGSALCALGITIIYFYEASTGGTSIIARILTKYCHISYGMSSFIVDAVVTLLAIFAFGIELGLVGLLSVYVTGFIIDKFIEGFNSRKQIMIITSNKDIVLNYILKDFDRGCTVLKAIGGYSGAEKDILLTIIERRQFIQLRKFLKTHDPTSFVTVTDTTKVFGEGFDQLH</sequence>
<organism evidence="8 9">
    <name type="scientific">Leptotrichia hofstadii F0254</name>
    <dbReference type="NCBI Taxonomy" id="634994"/>
    <lineage>
        <taxon>Bacteria</taxon>
        <taxon>Fusobacteriati</taxon>
        <taxon>Fusobacteriota</taxon>
        <taxon>Fusobacteriia</taxon>
        <taxon>Fusobacteriales</taxon>
        <taxon>Leptotrichiaceae</taxon>
        <taxon>Leptotrichia</taxon>
    </lineage>
</organism>
<keyword evidence="5 6" id="KW-0472">Membrane</keyword>
<dbReference type="GO" id="GO:0005886">
    <property type="term" value="C:plasma membrane"/>
    <property type="evidence" value="ECO:0007669"/>
    <property type="project" value="UniProtKB-SubCell"/>
</dbReference>
<dbReference type="InterPro" id="IPR003740">
    <property type="entry name" value="YitT"/>
</dbReference>
<evidence type="ECO:0000256" key="5">
    <source>
        <dbReference type="ARBA" id="ARBA00023136"/>
    </source>
</evidence>
<dbReference type="PIRSF" id="PIRSF006483">
    <property type="entry name" value="Membrane_protein_YitT"/>
    <property type="match status" value="1"/>
</dbReference>
<feature type="transmembrane region" description="Helical" evidence="6">
    <location>
        <begin position="18"/>
        <end position="36"/>
    </location>
</feature>
<proteinExistence type="predicted"/>
<protein>
    <recommendedName>
        <fullName evidence="7">DUF2179 domain-containing protein</fullName>
    </recommendedName>
</protein>
<gene>
    <name evidence="8" type="ORF">GCWU000323_01607</name>
</gene>
<feature type="transmembrane region" description="Helical" evidence="6">
    <location>
        <begin position="56"/>
        <end position="77"/>
    </location>
</feature>
<dbReference type="InterPro" id="IPR051461">
    <property type="entry name" value="UPF0750_membrane"/>
</dbReference>
<comment type="subcellular location">
    <subcellularLocation>
        <location evidence="1">Cell membrane</location>
        <topology evidence="1">Multi-pass membrane protein</topology>
    </subcellularLocation>
</comment>
<dbReference type="EMBL" id="ACVB02000010">
    <property type="protein sequence ID" value="EEX74559.1"/>
    <property type="molecule type" value="Genomic_DNA"/>
</dbReference>
<dbReference type="Proteomes" id="UP000006233">
    <property type="component" value="Unassembled WGS sequence"/>
</dbReference>
<evidence type="ECO:0000259" key="7">
    <source>
        <dbReference type="Pfam" id="PF10035"/>
    </source>
</evidence>
<keyword evidence="2" id="KW-1003">Cell membrane</keyword>
<dbReference type="AlphaFoldDB" id="C9MYH9"/>
<name>C9MYH9_9FUSO</name>
<keyword evidence="4 6" id="KW-1133">Transmembrane helix</keyword>
<dbReference type="InterPro" id="IPR019264">
    <property type="entry name" value="DUF2179"/>
</dbReference>
<evidence type="ECO:0000313" key="9">
    <source>
        <dbReference type="Proteomes" id="UP000006233"/>
    </source>
</evidence>
<dbReference type="Pfam" id="PF10035">
    <property type="entry name" value="DUF2179"/>
    <property type="match status" value="1"/>
</dbReference>
<evidence type="ECO:0000256" key="2">
    <source>
        <dbReference type="ARBA" id="ARBA00022475"/>
    </source>
</evidence>
<reference evidence="8 9" key="1">
    <citation type="submission" date="2009-09" db="EMBL/GenBank/DDBJ databases">
        <authorList>
            <person name="Weinstock G."/>
            <person name="Sodergren E."/>
            <person name="Clifton S."/>
            <person name="Fulton L."/>
            <person name="Fulton B."/>
            <person name="Courtney L."/>
            <person name="Fronick C."/>
            <person name="Harrison M."/>
            <person name="Strong C."/>
            <person name="Farmer C."/>
            <person name="Delahaunty K."/>
            <person name="Markovic C."/>
            <person name="Hall O."/>
            <person name="Minx P."/>
            <person name="Tomlinson C."/>
            <person name="Mitreva M."/>
            <person name="Nelson J."/>
            <person name="Hou S."/>
            <person name="Wollam A."/>
            <person name="Pepin K.H."/>
            <person name="Johnson M."/>
            <person name="Bhonagiri V."/>
            <person name="Nash W.E."/>
            <person name="Warren W."/>
            <person name="Chinwalla A."/>
            <person name="Mardis E.R."/>
            <person name="Wilson R.K."/>
        </authorList>
    </citation>
    <scope>NUCLEOTIDE SEQUENCE [LARGE SCALE GENOMIC DNA]</scope>
    <source>
        <strain evidence="8 9">F0254</strain>
    </source>
</reference>
<accession>C9MYH9</accession>
<evidence type="ECO:0000256" key="3">
    <source>
        <dbReference type="ARBA" id="ARBA00022692"/>
    </source>
</evidence>
<feature type="domain" description="DUF2179" evidence="7">
    <location>
        <begin position="229"/>
        <end position="283"/>
    </location>
</feature>
<keyword evidence="3 6" id="KW-0812">Transmembrane</keyword>
<feature type="transmembrane region" description="Helical" evidence="6">
    <location>
        <begin position="156"/>
        <end position="177"/>
    </location>
</feature>
<dbReference type="InterPro" id="IPR015867">
    <property type="entry name" value="N-reg_PII/ATP_PRibTrfase_C"/>
</dbReference>
<feature type="transmembrane region" description="Helical" evidence="6">
    <location>
        <begin position="84"/>
        <end position="103"/>
    </location>
</feature>
<evidence type="ECO:0000256" key="1">
    <source>
        <dbReference type="ARBA" id="ARBA00004651"/>
    </source>
</evidence>
<dbReference type="Gene3D" id="3.30.70.120">
    <property type="match status" value="1"/>
</dbReference>
<dbReference type="CDD" id="cd16380">
    <property type="entry name" value="YitT_C"/>
    <property type="match status" value="1"/>
</dbReference>
<evidence type="ECO:0000313" key="8">
    <source>
        <dbReference type="EMBL" id="EEX74559.1"/>
    </source>
</evidence>